<keyword evidence="3" id="KW-1185">Reference proteome</keyword>
<evidence type="ECO:0000256" key="1">
    <source>
        <dbReference type="SAM" id="SignalP"/>
    </source>
</evidence>
<gene>
    <name evidence="2" type="ORF">QBC36DRAFT_305375</name>
</gene>
<reference evidence="2" key="2">
    <citation type="submission" date="2023-05" db="EMBL/GenBank/DDBJ databases">
        <authorList>
            <consortium name="Lawrence Berkeley National Laboratory"/>
            <person name="Steindorff A."/>
            <person name="Hensen N."/>
            <person name="Bonometti L."/>
            <person name="Westerberg I."/>
            <person name="Brannstrom I.O."/>
            <person name="Guillou S."/>
            <person name="Cros-Aarteil S."/>
            <person name="Calhoun S."/>
            <person name="Haridas S."/>
            <person name="Kuo A."/>
            <person name="Mondo S."/>
            <person name="Pangilinan J."/>
            <person name="Riley R."/>
            <person name="Labutti K."/>
            <person name="Andreopoulos B."/>
            <person name="Lipzen A."/>
            <person name="Chen C."/>
            <person name="Yanf M."/>
            <person name="Daum C."/>
            <person name="Ng V."/>
            <person name="Clum A."/>
            <person name="Ohm R."/>
            <person name="Martin F."/>
            <person name="Silar P."/>
            <person name="Natvig D."/>
            <person name="Lalanne C."/>
            <person name="Gautier V."/>
            <person name="Ament-Velasquez S.L."/>
            <person name="Kruys A."/>
            <person name="Hutchinson M.I."/>
            <person name="Powell A.J."/>
            <person name="Barry K."/>
            <person name="Miller A.N."/>
            <person name="Grigoriev I.V."/>
            <person name="Debuchy R."/>
            <person name="Gladieux P."/>
            <person name="Thoren M.H."/>
            <person name="Johannesson H."/>
        </authorList>
    </citation>
    <scope>NUCLEOTIDE SEQUENCE</scope>
    <source>
        <strain evidence="2">CBS 892.96</strain>
    </source>
</reference>
<evidence type="ECO:0000313" key="3">
    <source>
        <dbReference type="Proteomes" id="UP001302321"/>
    </source>
</evidence>
<dbReference type="Proteomes" id="UP001302321">
    <property type="component" value="Unassembled WGS sequence"/>
</dbReference>
<reference evidence="2" key="1">
    <citation type="journal article" date="2023" name="Mol. Phylogenet. Evol.">
        <title>Genome-scale phylogeny and comparative genomics of the fungal order Sordariales.</title>
        <authorList>
            <person name="Hensen N."/>
            <person name="Bonometti L."/>
            <person name="Westerberg I."/>
            <person name="Brannstrom I.O."/>
            <person name="Guillou S."/>
            <person name="Cros-Aarteil S."/>
            <person name="Calhoun S."/>
            <person name="Haridas S."/>
            <person name="Kuo A."/>
            <person name="Mondo S."/>
            <person name="Pangilinan J."/>
            <person name="Riley R."/>
            <person name="LaButti K."/>
            <person name="Andreopoulos B."/>
            <person name="Lipzen A."/>
            <person name="Chen C."/>
            <person name="Yan M."/>
            <person name="Daum C."/>
            <person name="Ng V."/>
            <person name="Clum A."/>
            <person name="Steindorff A."/>
            <person name="Ohm R.A."/>
            <person name="Martin F."/>
            <person name="Silar P."/>
            <person name="Natvig D.O."/>
            <person name="Lalanne C."/>
            <person name="Gautier V."/>
            <person name="Ament-Velasquez S.L."/>
            <person name="Kruys A."/>
            <person name="Hutchinson M.I."/>
            <person name="Powell A.J."/>
            <person name="Barry K."/>
            <person name="Miller A.N."/>
            <person name="Grigoriev I.V."/>
            <person name="Debuchy R."/>
            <person name="Gladieux P."/>
            <person name="Hiltunen Thoren M."/>
            <person name="Johannesson H."/>
        </authorList>
    </citation>
    <scope>NUCLEOTIDE SEQUENCE</scope>
    <source>
        <strain evidence="2">CBS 892.96</strain>
    </source>
</reference>
<organism evidence="2 3">
    <name type="scientific">Triangularia setosa</name>
    <dbReference type="NCBI Taxonomy" id="2587417"/>
    <lineage>
        <taxon>Eukaryota</taxon>
        <taxon>Fungi</taxon>
        <taxon>Dikarya</taxon>
        <taxon>Ascomycota</taxon>
        <taxon>Pezizomycotina</taxon>
        <taxon>Sordariomycetes</taxon>
        <taxon>Sordariomycetidae</taxon>
        <taxon>Sordariales</taxon>
        <taxon>Podosporaceae</taxon>
        <taxon>Triangularia</taxon>
    </lineage>
</organism>
<protein>
    <submittedName>
        <fullName evidence="2">Uncharacterized protein</fullName>
    </submittedName>
</protein>
<dbReference type="AlphaFoldDB" id="A0AAN7A277"/>
<accession>A0AAN7A277</accession>
<evidence type="ECO:0000313" key="2">
    <source>
        <dbReference type="EMBL" id="KAK4171323.1"/>
    </source>
</evidence>
<name>A0AAN7A277_9PEZI</name>
<sequence>MRGFIFATAFTGVASMAIAPSMSSEKLDIDTREPGLPPTVDASATRSAWVSSYSYGKKKFDWGQPGLPPTVDASATRSAWVSSYSYGKKKFEWEHPNHWLPSGPGYLDLDSLEKGYRAHLMAMDSSASWLHTSVVGVKRFFGM</sequence>
<feature type="signal peptide" evidence="1">
    <location>
        <begin position="1"/>
        <end position="15"/>
    </location>
</feature>
<dbReference type="EMBL" id="MU866586">
    <property type="protein sequence ID" value="KAK4171323.1"/>
    <property type="molecule type" value="Genomic_DNA"/>
</dbReference>
<comment type="caution">
    <text evidence="2">The sequence shown here is derived from an EMBL/GenBank/DDBJ whole genome shotgun (WGS) entry which is preliminary data.</text>
</comment>
<keyword evidence="1" id="KW-0732">Signal</keyword>
<proteinExistence type="predicted"/>
<feature type="chain" id="PRO_5042913946" evidence="1">
    <location>
        <begin position="16"/>
        <end position="143"/>
    </location>
</feature>